<dbReference type="KEGG" id="ifl:C1H71_13410"/>
<dbReference type="AlphaFoldDB" id="A0A7G3GAM5"/>
<keyword evidence="2" id="KW-1185">Reference proteome</keyword>
<sequence length="61" mass="6500">MKKPKACTNGPRHKWKFVKDIAVKKMSGCANGFSTLSITAKGVYSCECGAKKCGNPHGGIQ</sequence>
<evidence type="ECO:0000313" key="2">
    <source>
        <dbReference type="Proteomes" id="UP000515917"/>
    </source>
</evidence>
<name>A0A7G3GAM5_9NEIS</name>
<accession>A0A7G3GAM5</accession>
<proteinExistence type="predicted"/>
<evidence type="ECO:0000313" key="1">
    <source>
        <dbReference type="EMBL" id="QBC44427.1"/>
    </source>
</evidence>
<protein>
    <submittedName>
        <fullName evidence="1">Uncharacterized protein</fullName>
    </submittedName>
</protein>
<gene>
    <name evidence="1" type="ORF">C1H71_13410</name>
</gene>
<dbReference type="RefSeq" id="WP_130106965.1">
    <property type="nucleotide sequence ID" value="NZ_CP025781.1"/>
</dbReference>
<dbReference type="EMBL" id="CP025781">
    <property type="protein sequence ID" value="QBC44427.1"/>
    <property type="molecule type" value="Genomic_DNA"/>
</dbReference>
<organism evidence="1 2">
    <name type="scientific">Iodobacter fluviatilis</name>
    <dbReference type="NCBI Taxonomy" id="537"/>
    <lineage>
        <taxon>Bacteria</taxon>
        <taxon>Pseudomonadati</taxon>
        <taxon>Pseudomonadota</taxon>
        <taxon>Betaproteobacteria</taxon>
        <taxon>Neisseriales</taxon>
        <taxon>Chitinibacteraceae</taxon>
        <taxon>Iodobacter</taxon>
    </lineage>
</organism>
<dbReference type="Proteomes" id="UP000515917">
    <property type="component" value="Chromosome"/>
</dbReference>
<reference evidence="1 2" key="1">
    <citation type="submission" date="2018-01" db="EMBL/GenBank/DDBJ databases">
        <title>Genome sequence of Iodobacter sp. strain PCH194 isolated from Indian Trans-Himalaya.</title>
        <authorList>
            <person name="Kumar V."/>
            <person name="Thakur V."/>
            <person name="Kumar S."/>
            <person name="Singh D."/>
        </authorList>
    </citation>
    <scope>NUCLEOTIDE SEQUENCE [LARGE SCALE GENOMIC DNA]</scope>
    <source>
        <strain evidence="1 2">PCH194</strain>
    </source>
</reference>